<keyword evidence="2" id="KW-1185">Reference proteome</keyword>
<dbReference type="EMBL" id="CP036339">
    <property type="protein sequence ID" value="QDT73528.1"/>
    <property type="molecule type" value="Genomic_DNA"/>
</dbReference>
<proteinExistence type="predicted"/>
<organism evidence="1 2">
    <name type="scientific">Lacipirellula limnantheis</name>
    <dbReference type="NCBI Taxonomy" id="2528024"/>
    <lineage>
        <taxon>Bacteria</taxon>
        <taxon>Pseudomonadati</taxon>
        <taxon>Planctomycetota</taxon>
        <taxon>Planctomycetia</taxon>
        <taxon>Pirellulales</taxon>
        <taxon>Lacipirellulaceae</taxon>
        <taxon>Lacipirellula</taxon>
    </lineage>
</organism>
<reference evidence="1 2" key="1">
    <citation type="submission" date="2019-02" db="EMBL/GenBank/DDBJ databases">
        <title>Deep-cultivation of Planctomycetes and their phenomic and genomic characterization uncovers novel biology.</title>
        <authorList>
            <person name="Wiegand S."/>
            <person name="Jogler M."/>
            <person name="Boedeker C."/>
            <person name="Pinto D."/>
            <person name="Vollmers J."/>
            <person name="Rivas-Marin E."/>
            <person name="Kohn T."/>
            <person name="Peeters S.H."/>
            <person name="Heuer A."/>
            <person name="Rast P."/>
            <person name="Oberbeckmann S."/>
            <person name="Bunk B."/>
            <person name="Jeske O."/>
            <person name="Meyerdierks A."/>
            <person name="Storesund J.E."/>
            <person name="Kallscheuer N."/>
            <person name="Luecker S."/>
            <person name="Lage O.M."/>
            <person name="Pohl T."/>
            <person name="Merkel B.J."/>
            <person name="Hornburger P."/>
            <person name="Mueller R.-W."/>
            <person name="Bruemmer F."/>
            <person name="Labrenz M."/>
            <person name="Spormann A.M."/>
            <person name="Op den Camp H."/>
            <person name="Overmann J."/>
            <person name="Amann R."/>
            <person name="Jetten M.S.M."/>
            <person name="Mascher T."/>
            <person name="Medema M.H."/>
            <person name="Devos D.P."/>
            <person name="Kaster A.-K."/>
            <person name="Ovreas L."/>
            <person name="Rohde M."/>
            <person name="Galperin M.Y."/>
            <person name="Jogler C."/>
        </authorList>
    </citation>
    <scope>NUCLEOTIDE SEQUENCE [LARGE SCALE GENOMIC DNA]</scope>
    <source>
        <strain evidence="1 2">I41</strain>
    </source>
</reference>
<dbReference type="KEGG" id="llh:I41_27170"/>
<gene>
    <name evidence="1" type="ORF">I41_27170</name>
</gene>
<dbReference type="AlphaFoldDB" id="A0A517TYT0"/>
<dbReference type="Proteomes" id="UP000317909">
    <property type="component" value="Chromosome"/>
</dbReference>
<accession>A0A517TYT0</accession>
<name>A0A517TYT0_9BACT</name>
<evidence type="ECO:0000313" key="2">
    <source>
        <dbReference type="Proteomes" id="UP000317909"/>
    </source>
</evidence>
<evidence type="ECO:0000313" key="1">
    <source>
        <dbReference type="EMBL" id="QDT73528.1"/>
    </source>
</evidence>
<sequence length="76" mass="8799">MRLSKRFALSNLLLLMLVVASICGFAQWRRLRLKAEIVEINKLGNVMLTMPSNYMLQTPSRYKTRTFTTLSLEGDF</sequence>
<protein>
    <submittedName>
        <fullName evidence="1">Uncharacterized protein</fullName>
    </submittedName>
</protein>